<dbReference type="Gene3D" id="1.10.287.1490">
    <property type="match status" value="1"/>
</dbReference>
<keyword evidence="1" id="KW-0175">Coiled coil</keyword>
<protein>
    <submittedName>
        <fullName evidence="2">Tumor suppressor protein</fullName>
    </submittedName>
</protein>
<organism evidence="2">
    <name type="scientific">Myoviridae sp. ctIty1</name>
    <dbReference type="NCBI Taxonomy" id="2827673"/>
    <lineage>
        <taxon>Viruses</taxon>
        <taxon>Duplodnaviria</taxon>
        <taxon>Heunggongvirae</taxon>
        <taxon>Uroviricota</taxon>
        <taxon>Caudoviricetes</taxon>
    </lineage>
</organism>
<name>A0A8S5TH61_9CAUD</name>
<proteinExistence type="predicted"/>
<reference evidence="2" key="1">
    <citation type="journal article" date="2021" name="Proc. Natl. Acad. Sci. U.S.A.">
        <title>A Catalog of Tens of Thousands of Viruses from Human Metagenomes Reveals Hidden Associations with Chronic Diseases.</title>
        <authorList>
            <person name="Tisza M.J."/>
            <person name="Buck C.B."/>
        </authorList>
    </citation>
    <scope>NUCLEOTIDE SEQUENCE</scope>
    <source>
        <strain evidence="2">CtIty1</strain>
    </source>
</reference>
<sequence length="81" mass="9633">MRNYHRDEISNEIMNLLGNINDSNTDIHNQFVRTKKRAAKLSEITKEVVDIKQDIKRIENDMEDINKSIEDLKHKINKRRG</sequence>
<accession>A0A8S5TH61</accession>
<evidence type="ECO:0000313" key="2">
    <source>
        <dbReference type="EMBL" id="DAF62327.1"/>
    </source>
</evidence>
<dbReference type="EMBL" id="BK032823">
    <property type="protein sequence ID" value="DAF62327.1"/>
    <property type="molecule type" value="Genomic_DNA"/>
</dbReference>
<feature type="coiled-coil region" evidence="1">
    <location>
        <begin position="41"/>
        <end position="75"/>
    </location>
</feature>
<evidence type="ECO:0000256" key="1">
    <source>
        <dbReference type="SAM" id="Coils"/>
    </source>
</evidence>